<comment type="caution">
    <text evidence="1">The sequence shown here is derived from an EMBL/GenBank/DDBJ whole genome shotgun (WGS) entry which is preliminary data.</text>
</comment>
<evidence type="ECO:0000313" key="2">
    <source>
        <dbReference type="Proteomes" id="UP001600943"/>
    </source>
</evidence>
<evidence type="ECO:0000313" key="1">
    <source>
        <dbReference type="EMBL" id="GAA6406483.1"/>
    </source>
</evidence>
<name>A0ABQ0B4X8_9FIRM</name>
<gene>
    <name evidence="1" type="ORF">K040078D81_06000</name>
</gene>
<proteinExistence type="predicted"/>
<reference evidence="1 2" key="1">
    <citation type="submission" date="2024-04" db="EMBL/GenBank/DDBJ databases">
        <title>Defined microbial consortia suppress multidrug-resistant proinflammatory Enterobacteriaceae via ecological control.</title>
        <authorList>
            <person name="Furuichi M."/>
            <person name="Kawaguchi T."/>
            <person name="Pust M."/>
            <person name="Yasuma K."/>
            <person name="Plichta D."/>
            <person name="Hasegawa N."/>
            <person name="Ohya T."/>
            <person name="Bhattarai S."/>
            <person name="Sasajima S."/>
            <person name="Aoto Y."/>
            <person name="Tuganbaev T."/>
            <person name="Yaginuma M."/>
            <person name="Ueda M."/>
            <person name="Okahashi N."/>
            <person name="Amafuji K."/>
            <person name="Kiridooshi Y."/>
            <person name="Sugita K."/>
            <person name="Strazar M."/>
            <person name="Skelly A."/>
            <person name="Suda W."/>
            <person name="Hattori M."/>
            <person name="Nakamoto N."/>
            <person name="Caballero S."/>
            <person name="Norman J."/>
            <person name="Olle B."/>
            <person name="Tanoue T."/>
            <person name="Arita M."/>
            <person name="Bucci V."/>
            <person name="Atarashi K."/>
            <person name="Xavier R."/>
            <person name="Honda K."/>
        </authorList>
    </citation>
    <scope>NUCLEOTIDE SEQUENCE [LARGE SCALE GENOMIC DNA]</scope>
    <source>
        <strain evidence="2">k04-0078-D8-1</strain>
    </source>
</reference>
<keyword evidence="2" id="KW-1185">Reference proteome</keyword>
<accession>A0ABQ0B4X8</accession>
<organism evidence="1 2">
    <name type="scientific">Blautia hominis</name>
    <dbReference type="NCBI Taxonomy" id="2025493"/>
    <lineage>
        <taxon>Bacteria</taxon>
        <taxon>Bacillati</taxon>
        <taxon>Bacillota</taxon>
        <taxon>Clostridia</taxon>
        <taxon>Lachnospirales</taxon>
        <taxon>Lachnospiraceae</taxon>
        <taxon>Blautia</taxon>
    </lineage>
</organism>
<protein>
    <submittedName>
        <fullName evidence="1">Uncharacterized protein</fullName>
    </submittedName>
</protein>
<dbReference type="Proteomes" id="UP001600943">
    <property type="component" value="Unassembled WGS sequence"/>
</dbReference>
<dbReference type="EMBL" id="BAABYW010000001">
    <property type="protein sequence ID" value="GAA6406483.1"/>
    <property type="molecule type" value="Genomic_DNA"/>
</dbReference>
<sequence>MAAAYDDLTDVEMIEDPWGAIISKGKAYHGVRIPGHKKGLRIYRQFVEQVCDNWENVKRLCSSAKQFENKVKADN</sequence>